<evidence type="ECO:0000313" key="2">
    <source>
        <dbReference type="EMBL" id="TWB23423.1"/>
    </source>
</evidence>
<comment type="caution">
    <text evidence="2">The sequence shown here is derived from an EMBL/GenBank/DDBJ whole genome shotgun (WGS) entry which is preliminary data.</text>
</comment>
<dbReference type="AlphaFoldDB" id="A0A560FP71"/>
<sequence>MGRAKEWQLEQYERGYSAVAGDICASCVTDPVLKQWVTNNSESYRCSFCGEESAEPIAASFDAFIGIVLIGIKFDWNNPDDEGIAYESAEGGYQASISDTWDVLSDYDISENSDVIDAIISAVGHNGWVDREYYIGDKSQRLSWGWDQFKHVVKHQTRYVFLTPDDSDDMTEVPPSQMLAAIGETVVNELADLNLITAIISDTDLIRIRIGKTPYTTSAEIGTPPPEFAIQSNRMSPAGIPMFYGAFDLDTARVETFDAATHAGQVISIGTFRPTRDLRMLDLADLPAIPSVFEEDGHHRIHPLRFLHAFASDIARPITRDGREHIEYVPTQIVTEYFRRVFRDSNGNPIDGIIYTSSRRADGRAFVLFCENEQCSESTEYSGIAEKLVRLITVEHERT</sequence>
<protein>
    <submittedName>
        <fullName evidence="2">RES domain-containing protein</fullName>
    </submittedName>
</protein>
<dbReference type="OrthoDB" id="1425103at2"/>
<dbReference type="EMBL" id="VITN01000002">
    <property type="protein sequence ID" value="TWB23423.1"/>
    <property type="molecule type" value="Genomic_DNA"/>
</dbReference>
<dbReference type="InterPro" id="IPR041206">
    <property type="entry name" value="HEPN/RES_NTD1"/>
</dbReference>
<dbReference type="InterPro" id="IPR014914">
    <property type="entry name" value="RES_dom"/>
</dbReference>
<proteinExistence type="predicted"/>
<evidence type="ECO:0000259" key="1">
    <source>
        <dbReference type="SMART" id="SM00953"/>
    </source>
</evidence>
<dbReference type="RefSeq" id="WP_145748639.1">
    <property type="nucleotide sequence ID" value="NZ_VITN01000002.1"/>
</dbReference>
<evidence type="ECO:0000313" key="3">
    <source>
        <dbReference type="Proteomes" id="UP000319859"/>
    </source>
</evidence>
<gene>
    <name evidence="2" type="ORF">FBZ89_102178</name>
</gene>
<reference evidence="2 3" key="1">
    <citation type="submission" date="2019-06" db="EMBL/GenBank/DDBJ databases">
        <title>Genomic Encyclopedia of Type Strains, Phase IV (KMG-V): Genome sequencing to study the core and pangenomes of soil and plant-associated prokaryotes.</title>
        <authorList>
            <person name="Whitman W."/>
        </authorList>
    </citation>
    <scope>NUCLEOTIDE SEQUENCE [LARGE SCALE GENOMIC DNA]</scope>
    <source>
        <strain evidence="2 3">BR 11880</strain>
    </source>
</reference>
<feature type="domain" description="RES" evidence="1">
    <location>
        <begin position="219"/>
        <end position="379"/>
    </location>
</feature>
<dbReference type="Proteomes" id="UP000319859">
    <property type="component" value="Unassembled WGS sequence"/>
</dbReference>
<dbReference type="Pfam" id="PF08808">
    <property type="entry name" value="RES"/>
    <property type="match status" value="1"/>
</dbReference>
<name>A0A560FP71_9PROT</name>
<dbReference type="Pfam" id="PF18870">
    <property type="entry name" value="HEPN_RES_NTD1"/>
    <property type="match status" value="1"/>
</dbReference>
<organism evidence="2 3">
    <name type="scientific">Nitrospirillum amazonense</name>
    <dbReference type="NCBI Taxonomy" id="28077"/>
    <lineage>
        <taxon>Bacteria</taxon>
        <taxon>Pseudomonadati</taxon>
        <taxon>Pseudomonadota</taxon>
        <taxon>Alphaproteobacteria</taxon>
        <taxon>Rhodospirillales</taxon>
        <taxon>Azospirillaceae</taxon>
        <taxon>Nitrospirillum</taxon>
    </lineage>
</organism>
<accession>A0A560FP71</accession>
<dbReference type="SMART" id="SM00953">
    <property type="entry name" value="RES"/>
    <property type="match status" value="1"/>
</dbReference>